<feature type="domain" description="Extradiol ring-cleavage dioxygenase class III enzyme subunit B" evidence="6">
    <location>
        <begin position="54"/>
        <end position="332"/>
    </location>
</feature>
<comment type="similarity">
    <text evidence="2">Belongs to the DODA-type extradiol aromatic ring-opening dioxygenase family.</text>
</comment>
<comment type="cofactor">
    <cofactor evidence="1">
        <name>Zn(2+)</name>
        <dbReference type="ChEBI" id="CHEBI:29105"/>
    </cofactor>
</comment>
<keyword evidence="5" id="KW-0560">Oxidoreductase</keyword>
<dbReference type="Gene3D" id="3.40.830.10">
    <property type="entry name" value="LigB-like"/>
    <property type="match status" value="1"/>
</dbReference>
<proteinExistence type="inferred from homology"/>
<dbReference type="GO" id="GO:0016702">
    <property type="term" value="F:oxidoreductase activity, acting on single donors with incorporation of molecular oxygen, incorporation of two atoms of oxygen"/>
    <property type="evidence" value="ECO:0007669"/>
    <property type="project" value="UniProtKB-ARBA"/>
</dbReference>
<organism evidence="7 8">
    <name type="scientific">Clathrus columnatus</name>
    <dbReference type="NCBI Taxonomy" id="1419009"/>
    <lineage>
        <taxon>Eukaryota</taxon>
        <taxon>Fungi</taxon>
        <taxon>Dikarya</taxon>
        <taxon>Basidiomycota</taxon>
        <taxon>Agaricomycotina</taxon>
        <taxon>Agaricomycetes</taxon>
        <taxon>Phallomycetidae</taxon>
        <taxon>Phallales</taxon>
        <taxon>Clathraceae</taxon>
        <taxon>Clathrus</taxon>
    </lineage>
</organism>
<dbReference type="Pfam" id="PF02900">
    <property type="entry name" value="LigB"/>
    <property type="match status" value="1"/>
</dbReference>
<accession>A0AAV5ABL4</accession>
<evidence type="ECO:0000313" key="7">
    <source>
        <dbReference type="EMBL" id="GJJ12031.1"/>
    </source>
</evidence>
<evidence type="ECO:0000256" key="3">
    <source>
        <dbReference type="ARBA" id="ARBA00022723"/>
    </source>
</evidence>
<dbReference type="PANTHER" id="PTHR30096">
    <property type="entry name" value="4,5-DOPA DIOXYGENASE EXTRADIOL-LIKE PROTEIN"/>
    <property type="match status" value="1"/>
</dbReference>
<evidence type="ECO:0000256" key="4">
    <source>
        <dbReference type="ARBA" id="ARBA00022833"/>
    </source>
</evidence>
<sequence>METVYPKSREQWLNALESLPEVKPGEAKIPAIYFGHGHNAPRPKDTIFEHMGPRSPLAGFLRDFGPAILKKYKPKAIVVFSAHWESDDEIHGRELYISMVSLPNITLTVTNYGDENPLLMDYYGFPAELYADEKTKFKSQGDSVLSERVVNLLKEHNIPARTISQDEPRGVDGRGFKGPGLDHDEFEGVFVPFKLMFGDQLDVPVVQVSIDGGLDPIKNWSVGKALDKLRSEEVLIITGGLTIHTFQEFSAFSEKAARPIYKEFDKAVNDAAMVSQPTERREALLNLVRHPGFRLAHPREEHFIPIYIAAGCADEGESRVVSSIYGAITVVFGV</sequence>
<evidence type="ECO:0000256" key="2">
    <source>
        <dbReference type="ARBA" id="ARBA00007581"/>
    </source>
</evidence>
<evidence type="ECO:0000256" key="1">
    <source>
        <dbReference type="ARBA" id="ARBA00001947"/>
    </source>
</evidence>
<evidence type="ECO:0000256" key="5">
    <source>
        <dbReference type="ARBA" id="ARBA00023002"/>
    </source>
</evidence>
<name>A0AAV5ABL4_9AGAM</name>
<dbReference type="InterPro" id="IPR004183">
    <property type="entry name" value="Xdiol_dOase_suB"/>
</dbReference>
<gene>
    <name evidence="7" type="ORF">Clacol_006271</name>
</gene>
<dbReference type="Proteomes" id="UP001050691">
    <property type="component" value="Unassembled WGS sequence"/>
</dbReference>
<keyword evidence="4" id="KW-0862">Zinc</keyword>
<reference evidence="7" key="1">
    <citation type="submission" date="2021-10" db="EMBL/GenBank/DDBJ databases">
        <title>De novo Genome Assembly of Clathrus columnatus (Basidiomycota, Fungi) Using Illumina and Nanopore Sequence Data.</title>
        <authorList>
            <person name="Ogiso-Tanaka E."/>
            <person name="Itagaki H."/>
            <person name="Hosoya T."/>
            <person name="Hosaka K."/>
        </authorList>
    </citation>
    <scope>NUCLEOTIDE SEQUENCE</scope>
    <source>
        <strain evidence="7">MO-923</strain>
    </source>
</reference>
<dbReference type="AlphaFoldDB" id="A0AAV5ABL4"/>
<dbReference type="GO" id="GO:0008198">
    <property type="term" value="F:ferrous iron binding"/>
    <property type="evidence" value="ECO:0007669"/>
    <property type="project" value="InterPro"/>
</dbReference>
<dbReference type="PANTHER" id="PTHR30096:SF0">
    <property type="entry name" value="4,5-DOPA DIOXYGENASE EXTRADIOL-LIKE PROTEIN"/>
    <property type="match status" value="1"/>
</dbReference>
<dbReference type="GO" id="GO:0008270">
    <property type="term" value="F:zinc ion binding"/>
    <property type="evidence" value="ECO:0007669"/>
    <property type="project" value="InterPro"/>
</dbReference>
<dbReference type="CDD" id="cd07363">
    <property type="entry name" value="45_DOPA_Dioxygenase"/>
    <property type="match status" value="1"/>
</dbReference>
<dbReference type="EMBL" id="BPWL01000007">
    <property type="protein sequence ID" value="GJJ12031.1"/>
    <property type="molecule type" value="Genomic_DNA"/>
</dbReference>
<dbReference type="SUPFAM" id="SSF53213">
    <property type="entry name" value="LigB-like"/>
    <property type="match status" value="1"/>
</dbReference>
<comment type="caution">
    <text evidence="7">The sequence shown here is derived from an EMBL/GenBank/DDBJ whole genome shotgun (WGS) entry which is preliminary data.</text>
</comment>
<keyword evidence="8" id="KW-1185">Reference proteome</keyword>
<protein>
    <recommendedName>
        <fullName evidence="6">Extradiol ring-cleavage dioxygenase class III enzyme subunit B domain-containing protein</fullName>
    </recommendedName>
</protein>
<evidence type="ECO:0000313" key="8">
    <source>
        <dbReference type="Proteomes" id="UP001050691"/>
    </source>
</evidence>
<dbReference type="InterPro" id="IPR014436">
    <property type="entry name" value="Extradiol_dOase_DODA"/>
</dbReference>
<keyword evidence="3" id="KW-0479">Metal-binding</keyword>
<evidence type="ECO:0000259" key="6">
    <source>
        <dbReference type="Pfam" id="PF02900"/>
    </source>
</evidence>